<sequence length="124" mass="13642">MSRSRTTQPPAAPQSVAVVGAPLLSQAAISRPTIRCHRLRPCCPHAGRRVSAPALLRPPRLTNPVVLTAAPSAKSCLVRSTLTRLCALVSIRFLCTFTRMHFHLVPEVDVLFFEQGGTNRYRRS</sequence>
<keyword evidence="2" id="KW-1185">Reference proteome</keyword>
<reference evidence="1" key="2">
    <citation type="submission" date="2021-02" db="EMBL/GenBank/DDBJ databases">
        <authorList>
            <person name="Kimball J.A."/>
            <person name="Haas M.W."/>
            <person name="Macchietto M."/>
            <person name="Kono T."/>
            <person name="Duquette J."/>
            <person name="Shao M."/>
        </authorList>
    </citation>
    <scope>NUCLEOTIDE SEQUENCE</scope>
    <source>
        <tissue evidence="1">Fresh leaf tissue</tissue>
    </source>
</reference>
<reference evidence="1" key="1">
    <citation type="journal article" date="2021" name="bioRxiv">
        <title>Whole Genome Assembly and Annotation of Northern Wild Rice, Zizania palustris L., Supports a Whole Genome Duplication in the Zizania Genus.</title>
        <authorList>
            <person name="Haas M."/>
            <person name="Kono T."/>
            <person name="Macchietto M."/>
            <person name="Millas R."/>
            <person name="McGilp L."/>
            <person name="Shao M."/>
            <person name="Duquette J."/>
            <person name="Hirsch C.N."/>
            <person name="Kimball J."/>
        </authorList>
    </citation>
    <scope>NUCLEOTIDE SEQUENCE</scope>
    <source>
        <tissue evidence="1">Fresh leaf tissue</tissue>
    </source>
</reference>
<protein>
    <submittedName>
        <fullName evidence="1">Uncharacterized protein</fullName>
    </submittedName>
</protein>
<comment type="caution">
    <text evidence="1">The sequence shown here is derived from an EMBL/GenBank/DDBJ whole genome shotgun (WGS) entry which is preliminary data.</text>
</comment>
<gene>
    <name evidence="1" type="ORF">GUJ93_ZPchr0014g47085</name>
</gene>
<proteinExistence type="predicted"/>
<evidence type="ECO:0000313" key="1">
    <source>
        <dbReference type="EMBL" id="KAG8081716.1"/>
    </source>
</evidence>
<name>A0A8J5SUH0_ZIZPA</name>
<accession>A0A8J5SUH0</accession>
<evidence type="ECO:0000313" key="2">
    <source>
        <dbReference type="Proteomes" id="UP000729402"/>
    </source>
</evidence>
<dbReference type="Proteomes" id="UP000729402">
    <property type="component" value="Unassembled WGS sequence"/>
</dbReference>
<dbReference type="EMBL" id="JAAALK010000086">
    <property type="protein sequence ID" value="KAG8081716.1"/>
    <property type="molecule type" value="Genomic_DNA"/>
</dbReference>
<dbReference type="AlphaFoldDB" id="A0A8J5SUH0"/>
<organism evidence="1 2">
    <name type="scientific">Zizania palustris</name>
    <name type="common">Northern wild rice</name>
    <dbReference type="NCBI Taxonomy" id="103762"/>
    <lineage>
        <taxon>Eukaryota</taxon>
        <taxon>Viridiplantae</taxon>
        <taxon>Streptophyta</taxon>
        <taxon>Embryophyta</taxon>
        <taxon>Tracheophyta</taxon>
        <taxon>Spermatophyta</taxon>
        <taxon>Magnoliopsida</taxon>
        <taxon>Liliopsida</taxon>
        <taxon>Poales</taxon>
        <taxon>Poaceae</taxon>
        <taxon>BOP clade</taxon>
        <taxon>Oryzoideae</taxon>
        <taxon>Oryzeae</taxon>
        <taxon>Zizaniinae</taxon>
        <taxon>Zizania</taxon>
    </lineage>
</organism>